<dbReference type="EMBL" id="CAJVQC010009264">
    <property type="protein sequence ID" value="CAG8602437.1"/>
    <property type="molecule type" value="Genomic_DNA"/>
</dbReference>
<gene>
    <name evidence="1" type="ORF">RPERSI_LOCUS5972</name>
</gene>
<name>A0ACA9MMT1_9GLOM</name>
<protein>
    <submittedName>
        <fullName evidence="1">27370_t:CDS:1</fullName>
    </submittedName>
</protein>
<comment type="caution">
    <text evidence="1">The sequence shown here is derived from an EMBL/GenBank/DDBJ whole genome shotgun (WGS) entry which is preliminary data.</text>
</comment>
<feature type="non-terminal residue" evidence="1">
    <location>
        <position position="1"/>
    </location>
</feature>
<dbReference type="Proteomes" id="UP000789920">
    <property type="component" value="Unassembled WGS sequence"/>
</dbReference>
<reference evidence="1" key="1">
    <citation type="submission" date="2021-06" db="EMBL/GenBank/DDBJ databases">
        <authorList>
            <person name="Kallberg Y."/>
            <person name="Tangrot J."/>
            <person name="Rosling A."/>
        </authorList>
    </citation>
    <scope>NUCLEOTIDE SEQUENCE</scope>
    <source>
        <strain evidence="1">MA461A</strain>
    </source>
</reference>
<proteinExistence type="predicted"/>
<sequence>FTSVHTRQIGNLIGIAPWAILPRNADGENLDNEQLLVNHYKIPVAREKTLLTPLLQKIELHFYLVRICDKDLAKKTQNDITPKEILVNMNKLDKPELKDHFQILAEYYREIDYEQKICMLPVEEDIDSIIFDTANFALIIVVDYMPRFYKIRRLRNKLPNNDSRYLTSINSTFLDIQFSLDARQTAQNGSGSGAPIEEDQNDDDL</sequence>
<organism evidence="1 2">
    <name type="scientific">Racocetra persica</name>
    <dbReference type="NCBI Taxonomy" id="160502"/>
    <lineage>
        <taxon>Eukaryota</taxon>
        <taxon>Fungi</taxon>
        <taxon>Fungi incertae sedis</taxon>
        <taxon>Mucoromycota</taxon>
        <taxon>Glomeromycotina</taxon>
        <taxon>Glomeromycetes</taxon>
        <taxon>Diversisporales</taxon>
        <taxon>Gigasporaceae</taxon>
        <taxon>Racocetra</taxon>
    </lineage>
</organism>
<keyword evidence="2" id="KW-1185">Reference proteome</keyword>
<evidence type="ECO:0000313" key="2">
    <source>
        <dbReference type="Proteomes" id="UP000789920"/>
    </source>
</evidence>
<evidence type="ECO:0000313" key="1">
    <source>
        <dbReference type="EMBL" id="CAG8602437.1"/>
    </source>
</evidence>
<accession>A0ACA9MMT1</accession>